<dbReference type="RefSeq" id="XP_004258165.1">
    <property type="nucleotide sequence ID" value="XM_004258117.1"/>
</dbReference>
<feature type="domain" description="Protein kinase" evidence="1">
    <location>
        <begin position="128"/>
        <end position="452"/>
    </location>
</feature>
<dbReference type="PANTHER" id="PTHR45756:SF1">
    <property type="entry name" value="PROTEIN KINASE DOMAIN CONTAINING PROTEIN"/>
    <property type="match status" value="1"/>
</dbReference>
<dbReference type="OrthoDB" id="4062651at2759"/>
<dbReference type="AlphaFoldDB" id="A0A0A1U934"/>
<dbReference type="GO" id="GO:0005524">
    <property type="term" value="F:ATP binding"/>
    <property type="evidence" value="ECO:0007669"/>
    <property type="project" value="InterPro"/>
</dbReference>
<dbReference type="EMBL" id="KB206474">
    <property type="protein sequence ID" value="ELP91394.1"/>
    <property type="molecule type" value="Genomic_DNA"/>
</dbReference>
<dbReference type="Proteomes" id="UP000014680">
    <property type="component" value="Unassembled WGS sequence"/>
</dbReference>
<name>A0A0A1U934_ENTIV</name>
<dbReference type="Pfam" id="PF07714">
    <property type="entry name" value="PK_Tyr_Ser-Thr"/>
    <property type="match status" value="1"/>
</dbReference>
<evidence type="ECO:0000259" key="1">
    <source>
        <dbReference type="PROSITE" id="PS50011"/>
    </source>
</evidence>
<organism evidence="2 3">
    <name type="scientific">Entamoeba invadens IP1</name>
    <dbReference type="NCBI Taxonomy" id="370355"/>
    <lineage>
        <taxon>Eukaryota</taxon>
        <taxon>Amoebozoa</taxon>
        <taxon>Evosea</taxon>
        <taxon>Archamoebae</taxon>
        <taxon>Mastigamoebida</taxon>
        <taxon>Entamoebidae</taxon>
        <taxon>Entamoeba</taxon>
    </lineage>
</organism>
<dbReference type="GeneID" id="14890285"/>
<dbReference type="PANTHER" id="PTHR45756">
    <property type="entry name" value="PALMITOYLTRANSFERASE"/>
    <property type="match status" value="1"/>
</dbReference>
<evidence type="ECO:0000313" key="2">
    <source>
        <dbReference type="EMBL" id="ELP91394.1"/>
    </source>
</evidence>
<evidence type="ECO:0000313" key="3">
    <source>
        <dbReference type="Proteomes" id="UP000014680"/>
    </source>
</evidence>
<dbReference type="InterPro" id="IPR000719">
    <property type="entry name" value="Prot_kinase_dom"/>
</dbReference>
<dbReference type="InterPro" id="IPR001245">
    <property type="entry name" value="Ser-Thr/Tyr_kinase_cat_dom"/>
</dbReference>
<keyword evidence="2" id="KW-0808">Transferase</keyword>
<keyword evidence="2" id="KW-0418">Kinase</keyword>
<gene>
    <name evidence="2" type="ORF">EIN_154710</name>
</gene>
<accession>A0A0A1U934</accession>
<protein>
    <submittedName>
        <fullName evidence="2">Proto-oncogene tyrosine protein kinase FER, putative</fullName>
    </submittedName>
</protein>
<dbReference type="KEGG" id="eiv:EIN_154710"/>
<dbReference type="VEuPathDB" id="AmoebaDB:EIN_154710"/>
<dbReference type="OMA" id="YGEMSLQ"/>
<dbReference type="PROSITE" id="PS50011">
    <property type="entry name" value="PROTEIN_KINASE_DOM"/>
    <property type="match status" value="1"/>
</dbReference>
<dbReference type="Gene3D" id="1.10.510.10">
    <property type="entry name" value="Transferase(Phosphotransferase) domain 1"/>
    <property type="match status" value="1"/>
</dbReference>
<dbReference type="GO" id="GO:0004672">
    <property type="term" value="F:protein kinase activity"/>
    <property type="evidence" value="ECO:0007669"/>
    <property type="project" value="InterPro"/>
</dbReference>
<proteinExistence type="predicted"/>
<dbReference type="InterPro" id="IPR053215">
    <property type="entry name" value="TKL_Ser/Thr_kinase"/>
</dbReference>
<sequence length="456" mass="51745">MSLSKESYTSSVGLRASVKFPFEIEPQVTKLTFGHHYAIQGVPMSETITFINTTNDGYRMTTVMSTSPKYTMEVDEEKIDIKKKSRKSVTITICFNTVATVGLTGEVTFQVRKKVLIGREESVLGLRFQMYGVIPKVSSKEIIQITDKPVSISPSPHVEHQQNIERCESLPLKGKLIEDKKLHKEKSAGSYDKEMEVILEKLRTMEDEVKVGEVKGKPVEYKGELAYLFKYDKTIPDMDKTFENVITAYTDIHHPTVVQMVAINFHSNFLLLEADTQHNLEMILEEQLPLKFVLRCCVNLATALQYLSSEKILHRNVKPNKLRLVKKTLNGMTHVKLHDFSCAVRIAPGEVLKEKVGTLEYMSPEILRGEGYGLKSDVYSFAMTMYTLFSGKKPFGGMSVSKIQEFVRAGRRLSPSEKIPIPIIAVINKCWAEDPATRPEYKWIVDTLNDFSRTLV</sequence>
<reference evidence="2 3" key="1">
    <citation type="submission" date="2012-10" db="EMBL/GenBank/DDBJ databases">
        <authorList>
            <person name="Zafar N."/>
            <person name="Inman J."/>
            <person name="Hall N."/>
            <person name="Lorenzi H."/>
            <person name="Caler E."/>
        </authorList>
    </citation>
    <scope>NUCLEOTIDE SEQUENCE [LARGE SCALE GENOMIC DNA]</scope>
    <source>
        <strain evidence="2 3">IP1</strain>
    </source>
</reference>
<dbReference type="InterPro" id="IPR011009">
    <property type="entry name" value="Kinase-like_dom_sf"/>
</dbReference>
<keyword evidence="3" id="KW-1185">Reference proteome</keyword>
<dbReference type="SUPFAM" id="SSF56112">
    <property type="entry name" value="Protein kinase-like (PK-like)"/>
    <property type="match status" value="1"/>
</dbReference>